<accession>A0A3B0RXP3</accession>
<dbReference type="PANTHER" id="PTHR10256">
    <property type="entry name" value="SELENIDE, WATER DIKINASE"/>
    <property type="match status" value="1"/>
</dbReference>
<dbReference type="PANTHER" id="PTHR10256:SF0">
    <property type="entry name" value="INACTIVE SELENIDE, WATER DIKINASE-LIKE PROTEIN-RELATED"/>
    <property type="match status" value="1"/>
</dbReference>
<keyword evidence="2" id="KW-0067">ATP-binding</keyword>
<dbReference type="GO" id="GO:0005737">
    <property type="term" value="C:cytoplasm"/>
    <property type="evidence" value="ECO:0007669"/>
    <property type="project" value="TreeGrafter"/>
</dbReference>
<sequence>GLVDDVVADPVIDAMATLNAGAARAMRRVGVNAATDVTGFGLLGHLGEMIRASQVSTTLQWDSVPFFAGVHALIRDDVVPGGTLRNLEAVSRFTNFGSHDRARQIALADAQTSGGLLISVEAPLEKALLQALREEGVSGVTIGVIRSRAFADGPSGAVVVV</sequence>
<dbReference type="InterPro" id="IPR010918">
    <property type="entry name" value="PurM-like_C_dom"/>
</dbReference>
<gene>
    <name evidence="4" type="ORF">MNBD_ACTINO02-944</name>
</gene>
<organism evidence="4">
    <name type="scientific">hydrothermal vent metagenome</name>
    <dbReference type="NCBI Taxonomy" id="652676"/>
    <lineage>
        <taxon>unclassified sequences</taxon>
        <taxon>metagenomes</taxon>
        <taxon>ecological metagenomes</taxon>
    </lineage>
</organism>
<dbReference type="GO" id="GO:0005524">
    <property type="term" value="F:ATP binding"/>
    <property type="evidence" value="ECO:0007669"/>
    <property type="project" value="UniProtKB-KW"/>
</dbReference>
<dbReference type="GO" id="GO:0016260">
    <property type="term" value="P:selenocysteine biosynthetic process"/>
    <property type="evidence" value="ECO:0007669"/>
    <property type="project" value="TreeGrafter"/>
</dbReference>
<evidence type="ECO:0000256" key="1">
    <source>
        <dbReference type="ARBA" id="ARBA00022741"/>
    </source>
</evidence>
<dbReference type="Gene3D" id="3.90.650.10">
    <property type="entry name" value="PurM-like C-terminal domain"/>
    <property type="match status" value="1"/>
</dbReference>
<feature type="non-terminal residue" evidence="4">
    <location>
        <position position="1"/>
    </location>
</feature>
<dbReference type="InterPro" id="IPR036676">
    <property type="entry name" value="PurM-like_C_sf"/>
</dbReference>
<reference evidence="4" key="1">
    <citation type="submission" date="2018-06" db="EMBL/GenBank/DDBJ databases">
        <authorList>
            <person name="Zhirakovskaya E."/>
        </authorList>
    </citation>
    <scope>NUCLEOTIDE SEQUENCE</scope>
</reference>
<evidence type="ECO:0000313" key="4">
    <source>
        <dbReference type="EMBL" id="VAV93316.1"/>
    </source>
</evidence>
<name>A0A3B0RXP3_9ZZZZ</name>
<protein>
    <recommendedName>
        <fullName evidence="3">PurM-like C-terminal domain-containing protein</fullName>
    </recommendedName>
</protein>
<evidence type="ECO:0000259" key="3">
    <source>
        <dbReference type="Pfam" id="PF02769"/>
    </source>
</evidence>
<dbReference type="Pfam" id="PF02769">
    <property type="entry name" value="AIRS_C"/>
    <property type="match status" value="1"/>
</dbReference>
<dbReference type="SUPFAM" id="SSF56042">
    <property type="entry name" value="PurM C-terminal domain-like"/>
    <property type="match status" value="1"/>
</dbReference>
<evidence type="ECO:0000256" key="2">
    <source>
        <dbReference type="ARBA" id="ARBA00022840"/>
    </source>
</evidence>
<dbReference type="AlphaFoldDB" id="A0A3B0RXP3"/>
<dbReference type="InterPro" id="IPR004536">
    <property type="entry name" value="SPS/SelD"/>
</dbReference>
<proteinExistence type="predicted"/>
<dbReference type="EMBL" id="UOEK01000041">
    <property type="protein sequence ID" value="VAV93316.1"/>
    <property type="molecule type" value="Genomic_DNA"/>
</dbReference>
<dbReference type="GO" id="GO:0004756">
    <property type="term" value="F:selenide, water dikinase activity"/>
    <property type="evidence" value="ECO:0007669"/>
    <property type="project" value="TreeGrafter"/>
</dbReference>
<feature type="domain" description="PurM-like C-terminal" evidence="3">
    <location>
        <begin position="24"/>
        <end position="146"/>
    </location>
</feature>
<keyword evidence="1" id="KW-0547">Nucleotide-binding</keyword>